<organism evidence="2 3">
    <name type="scientific">Fibroporia radiculosa</name>
    <dbReference type="NCBI Taxonomy" id="599839"/>
    <lineage>
        <taxon>Eukaryota</taxon>
        <taxon>Fungi</taxon>
        <taxon>Dikarya</taxon>
        <taxon>Basidiomycota</taxon>
        <taxon>Agaricomycotina</taxon>
        <taxon>Agaricomycetes</taxon>
        <taxon>Polyporales</taxon>
        <taxon>Fibroporiaceae</taxon>
        <taxon>Fibroporia</taxon>
    </lineage>
</organism>
<feature type="transmembrane region" description="Helical" evidence="1">
    <location>
        <begin position="163"/>
        <end position="182"/>
    </location>
</feature>
<feature type="transmembrane region" description="Helical" evidence="1">
    <location>
        <begin position="194"/>
        <end position="213"/>
    </location>
</feature>
<accession>J7SC10</accession>
<proteinExistence type="predicted"/>
<gene>
    <name evidence="2" type="ORF">FIBRA_00320</name>
</gene>
<feature type="transmembrane region" description="Helical" evidence="1">
    <location>
        <begin position="279"/>
        <end position="299"/>
    </location>
</feature>
<keyword evidence="1" id="KW-0812">Transmembrane</keyword>
<dbReference type="Proteomes" id="UP000006352">
    <property type="component" value="Unassembled WGS sequence"/>
</dbReference>
<feature type="transmembrane region" description="Helical" evidence="1">
    <location>
        <begin position="233"/>
        <end position="252"/>
    </location>
</feature>
<dbReference type="HOGENOM" id="CLU_709875_0_0_1"/>
<evidence type="ECO:0000313" key="2">
    <source>
        <dbReference type="EMBL" id="CCL98326.1"/>
    </source>
</evidence>
<reference evidence="2 3" key="1">
    <citation type="journal article" date="2012" name="Appl. Environ. Microbiol.">
        <title>Short-read sequencing for genomic analysis of the brown rot fungus Fibroporia radiculosa.</title>
        <authorList>
            <person name="Tang J.D."/>
            <person name="Perkins A.D."/>
            <person name="Sonstegard T.S."/>
            <person name="Schroeder S.G."/>
            <person name="Burgess S.C."/>
            <person name="Diehl S.V."/>
        </authorList>
    </citation>
    <scope>NUCLEOTIDE SEQUENCE [LARGE SCALE GENOMIC DNA]</scope>
    <source>
        <strain evidence="2 3">TFFH 294</strain>
    </source>
</reference>
<sequence>MSTGFISTTAAIGTASSSLITSVISSISSAPSTSVSPSVSWGLVTIPISVSPTNVATSTPGFDGSYEYVTSAEQLSFNRSINAGVYIAAIAWGTVPHSSAPIWKYRPEGNARWAWLSFVYALWAMALVNIACNIEFNDWAWIENTGFNGGAFAYITKFQNSSLNLTAVATGVINLVLADTFLLHRVHVLWRRWYILTAMGILLLVTTAFAIVQCYSVSSADNSFWTGPVFGSPLIYTILAMSLHTLFTILLFTRAVQLGHELPDDVTGQNRTYSYGIKALIVESALPYGFVSLLVMILACSHSTGANVFVPLLVQLQGIVSDLIVMRVVQGHAWSLSMFDDIASKQGRLPTISGQTIIVVTPGGVPVPVPTLEKDGTMISEKDTGDYLA</sequence>
<dbReference type="InParanoid" id="J7SC10"/>
<protein>
    <submittedName>
        <fullName evidence="2">Uncharacterized protein</fullName>
    </submittedName>
</protein>
<dbReference type="AlphaFoldDB" id="J7SC10"/>
<dbReference type="GeneID" id="24093237"/>
<evidence type="ECO:0000256" key="1">
    <source>
        <dbReference type="SAM" id="Phobius"/>
    </source>
</evidence>
<dbReference type="OrthoDB" id="2796825at2759"/>
<dbReference type="EMBL" id="HE796876">
    <property type="protein sequence ID" value="CCL98326.1"/>
    <property type="molecule type" value="Genomic_DNA"/>
</dbReference>
<feature type="transmembrane region" description="Helical" evidence="1">
    <location>
        <begin position="113"/>
        <end position="131"/>
    </location>
</feature>
<name>J7SC10_9APHY</name>
<evidence type="ECO:0000313" key="3">
    <source>
        <dbReference type="Proteomes" id="UP000006352"/>
    </source>
</evidence>
<dbReference type="RefSeq" id="XP_012177609.1">
    <property type="nucleotide sequence ID" value="XM_012322219.1"/>
</dbReference>
<keyword evidence="1" id="KW-1133">Transmembrane helix</keyword>
<keyword evidence="3" id="KW-1185">Reference proteome</keyword>
<keyword evidence="1" id="KW-0472">Membrane</keyword>